<dbReference type="CDD" id="cd01647">
    <property type="entry name" value="RT_LTR"/>
    <property type="match status" value="1"/>
</dbReference>
<dbReference type="GO" id="GO:0003676">
    <property type="term" value="F:nucleic acid binding"/>
    <property type="evidence" value="ECO:0007669"/>
    <property type="project" value="InterPro"/>
</dbReference>
<evidence type="ECO:0000313" key="2">
    <source>
        <dbReference type="EMBL" id="KYP76521.1"/>
    </source>
</evidence>
<dbReference type="InterPro" id="IPR000477">
    <property type="entry name" value="RT_dom"/>
</dbReference>
<dbReference type="PANTHER" id="PTHR37984:SF5">
    <property type="entry name" value="PROTEIN NYNRIN-LIKE"/>
    <property type="match status" value="1"/>
</dbReference>
<dbReference type="SUPFAM" id="SSF56672">
    <property type="entry name" value="DNA/RNA polymerases"/>
    <property type="match status" value="1"/>
</dbReference>
<proteinExistence type="predicted"/>
<dbReference type="Gene3D" id="3.30.70.270">
    <property type="match status" value="2"/>
</dbReference>
<dbReference type="InterPro" id="IPR036397">
    <property type="entry name" value="RNaseH_sf"/>
</dbReference>
<dbReference type="Proteomes" id="UP000075243">
    <property type="component" value="Chromosome 1"/>
</dbReference>
<accession>A0A151UBE2</accession>
<reference evidence="2 3" key="1">
    <citation type="journal article" date="2012" name="Nat. Biotechnol.">
        <title>Draft genome sequence of pigeonpea (Cajanus cajan), an orphan legume crop of resource-poor farmers.</title>
        <authorList>
            <person name="Varshney R.K."/>
            <person name="Chen W."/>
            <person name="Li Y."/>
            <person name="Bharti A.K."/>
            <person name="Saxena R.K."/>
            <person name="Schlueter J.A."/>
            <person name="Donoghue M.T."/>
            <person name="Azam S."/>
            <person name="Fan G."/>
            <person name="Whaley A.M."/>
            <person name="Farmer A.D."/>
            <person name="Sheridan J."/>
            <person name="Iwata A."/>
            <person name="Tuteja R."/>
            <person name="Penmetsa R.V."/>
            <person name="Wu W."/>
            <person name="Upadhyaya H.D."/>
            <person name="Yang S.P."/>
            <person name="Shah T."/>
            <person name="Saxena K.B."/>
            <person name="Michael T."/>
            <person name="McCombie W.R."/>
            <person name="Yang B."/>
            <person name="Zhang G."/>
            <person name="Yang H."/>
            <person name="Wang J."/>
            <person name="Spillane C."/>
            <person name="Cook D.R."/>
            <person name="May G.D."/>
            <person name="Xu X."/>
            <person name="Jackson S.A."/>
        </authorList>
    </citation>
    <scope>NUCLEOTIDE SEQUENCE [LARGE SCALE GENOMIC DNA]</scope>
    <source>
        <strain evidence="3">cv. Asha</strain>
    </source>
</reference>
<gene>
    <name evidence="2" type="ORF">KK1_020766</name>
</gene>
<protein>
    <submittedName>
        <fullName evidence="2">Transposon Ty3-I Gag-Pol polyprotein</fullName>
    </submittedName>
</protein>
<name>A0A151UBE2_CAJCA</name>
<evidence type="ECO:0000259" key="1">
    <source>
        <dbReference type="PROSITE" id="PS50878"/>
    </source>
</evidence>
<evidence type="ECO:0000313" key="3">
    <source>
        <dbReference type="Proteomes" id="UP000075243"/>
    </source>
</evidence>
<dbReference type="InterPro" id="IPR050951">
    <property type="entry name" value="Retrovirus_Pol_polyprotein"/>
</dbReference>
<feature type="non-terminal residue" evidence="2">
    <location>
        <position position="1"/>
    </location>
</feature>
<dbReference type="EMBL" id="CM003603">
    <property type="protein sequence ID" value="KYP76521.1"/>
    <property type="molecule type" value="Genomic_DNA"/>
</dbReference>
<dbReference type="AlphaFoldDB" id="A0A151UBE2"/>
<organism evidence="2 3">
    <name type="scientific">Cajanus cajan</name>
    <name type="common">Pigeon pea</name>
    <name type="synonym">Cajanus indicus</name>
    <dbReference type="NCBI Taxonomy" id="3821"/>
    <lineage>
        <taxon>Eukaryota</taxon>
        <taxon>Viridiplantae</taxon>
        <taxon>Streptophyta</taxon>
        <taxon>Embryophyta</taxon>
        <taxon>Tracheophyta</taxon>
        <taxon>Spermatophyta</taxon>
        <taxon>Magnoliopsida</taxon>
        <taxon>eudicotyledons</taxon>
        <taxon>Gunneridae</taxon>
        <taxon>Pentapetalae</taxon>
        <taxon>rosids</taxon>
        <taxon>fabids</taxon>
        <taxon>Fabales</taxon>
        <taxon>Fabaceae</taxon>
        <taxon>Papilionoideae</taxon>
        <taxon>50 kb inversion clade</taxon>
        <taxon>NPAAA clade</taxon>
        <taxon>indigoferoid/millettioid clade</taxon>
        <taxon>Phaseoleae</taxon>
        <taxon>Cajanus</taxon>
    </lineage>
</organism>
<dbReference type="PANTHER" id="PTHR37984">
    <property type="entry name" value="PROTEIN CBG26694"/>
    <property type="match status" value="1"/>
</dbReference>
<keyword evidence="3" id="KW-1185">Reference proteome</keyword>
<dbReference type="PROSITE" id="PS50878">
    <property type="entry name" value="RT_POL"/>
    <property type="match status" value="1"/>
</dbReference>
<feature type="domain" description="Reverse transcriptase" evidence="1">
    <location>
        <begin position="1"/>
        <end position="159"/>
    </location>
</feature>
<dbReference type="Gene3D" id="3.10.10.10">
    <property type="entry name" value="HIV Type 1 Reverse Transcriptase, subunit A, domain 1"/>
    <property type="match status" value="1"/>
</dbReference>
<dbReference type="InterPro" id="IPR043128">
    <property type="entry name" value="Rev_trsase/Diguanyl_cyclase"/>
</dbReference>
<dbReference type="InterPro" id="IPR043502">
    <property type="entry name" value="DNA/RNA_pol_sf"/>
</dbReference>
<dbReference type="Gene3D" id="3.30.420.10">
    <property type="entry name" value="Ribonuclease H-like superfamily/Ribonuclease H"/>
    <property type="match status" value="1"/>
</dbReference>
<dbReference type="Pfam" id="PF00078">
    <property type="entry name" value="RVT_1"/>
    <property type="match status" value="1"/>
</dbReference>
<dbReference type="Gramene" id="C.cajan_20167.t">
    <property type="protein sequence ID" value="C.cajan_20167.t"/>
    <property type="gene ID" value="C.cajan_20167"/>
</dbReference>
<dbReference type="InterPro" id="IPR012337">
    <property type="entry name" value="RNaseH-like_sf"/>
</dbReference>
<dbReference type="SUPFAM" id="SSF53098">
    <property type="entry name" value="Ribonuclease H-like"/>
    <property type="match status" value="1"/>
</dbReference>
<sequence length="419" mass="48659">KHSGKWRMCVDYTDLNKACPKDAYPLPSIDRLVNGASGHALLSFLDAHSGYNQIMMYPPDKENTTFITNQANFCYYVMPFGLKNVGATYHRLMDKAFHQQIGRNMEVYVDDMVIKTTSADLHVADLTEVLGQIRKHNMCLNQEKCIFRVRGGRFLGFIITSRGIEANPEKCEAIIRMQSPQTPKDVQRLVERLPSLSHFIPRLATKAGPFFNLIRKPKTFKWNDRCEEAFKGFKSFLATPPVLQRLDLTSRATRVTQNYYSRNHQLSSLEGKVVNISDVDDKEWMTYIWKHLTMGHYPRTKLKLKESTSYVIEEIHRFICSMHSDYVQKCKVCQQFGNAHRQLSEILHQIVSPWPFTQWRMDILIPFSPARGQLKFLLIAIDYFTKWVEACPLAKITAENVPKFIWKNIICPAKLLYHR</sequence>